<sequence length="34" mass="4038">MLNYLNLTISIAIIVKRFIKIAKTFYFNVVETIF</sequence>
<dbReference type="Proteomes" id="UP000290608">
    <property type="component" value="Unassembled WGS sequence"/>
</dbReference>
<evidence type="ECO:0000313" key="2">
    <source>
        <dbReference type="Proteomes" id="UP000290608"/>
    </source>
</evidence>
<dbReference type="AlphaFoldDB" id="A0A4Q0PF18"/>
<comment type="caution">
    <text evidence="1">The sequence shown here is derived from an EMBL/GenBank/DDBJ whole genome shotgun (WGS) entry which is preliminary data.</text>
</comment>
<reference evidence="1 2" key="1">
    <citation type="submission" date="2018-07" db="EMBL/GenBank/DDBJ databases">
        <title>Leeuwenhoekiella genomics.</title>
        <authorList>
            <person name="Tahon G."/>
            <person name="Willems A."/>
        </authorList>
    </citation>
    <scope>NUCLEOTIDE SEQUENCE [LARGE SCALE GENOMIC DNA]</scope>
    <source>
        <strain evidence="1 2">LMG 1345</strain>
    </source>
</reference>
<organism evidence="1 2">
    <name type="scientific">Leeuwenhoekiella marinoflava</name>
    <dbReference type="NCBI Taxonomy" id="988"/>
    <lineage>
        <taxon>Bacteria</taxon>
        <taxon>Pseudomonadati</taxon>
        <taxon>Bacteroidota</taxon>
        <taxon>Flavobacteriia</taxon>
        <taxon>Flavobacteriales</taxon>
        <taxon>Flavobacteriaceae</taxon>
        <taxon>Leeuwenhoekiella</taxon>
    </lineage>
</organism>
<gene>
    <name evidence="1" type="ORF">DSL99_3590</name>
</gene>
<accession>A0A4Q0PF18</accession>
<name>A0A4Q0PF18_9FLAO</name>
<dbReference type="EMBL" id="QOVL01000023">
    <property type="protein sequence ID" value="RXG25433.1"/>
    <property type="molecule type" value="Genomic_DNA"/>
</dbReference>
<evidence type="ECO:0000313" key="1">
    <source>
        <dbReference type="EMBL" id="RXG25433.1"/>
    </source>
</evidence>
<protein>
    <submittedName>
        <fullName evidence="1">Uncharacterized protein</fullName>
    </submittedName>
</protein>
<proteinExistence type="predicted"/>